<evidence type="ECO:0000256" key="1">
    <source>
        <dbReference type="ARBA" id="ARBA00022679"/>
    </source>
</evidence>
<dbReference type="InterPro" id="IPR050769">
    <property type="entry name" value="NAT_camello-type"/>
</dbReference>
<name>A0AAN7BUX9_9PEZI</name>
<reference evidence="3" key="2">
    <citation type="submission" date="2023-05" db="EMBL/GenBank/DDBJ databases">
        <authorList>
            <consortium name="Lawrence Berkeley National Laboratory"/>
            <person name="Steindorff A."/>
            <person name="Hensen N."/>
            <person name="Bonometti L."/>
            <person name="Westerberg I."/>
            <person name="Brannstrom I.O."/>
            <person name="Guillou S."/>
            <person name="Cros-Aarteil S."/>
            <person name="Calhoun S."/>
            <person name="Haridas S."/>
            <person name="Kuo A."/>
            <person name="Mondo S."/>
            <person name="Pangilinan J."/>
            <person name="Riley R."/>
            <person name="Labutti K."/>
            <person name="Andreopoulos B."/>
            <person name="Lipzen A."/>
            <person name="Chen C."/>
            <person name="Yanf M."/>
            <person name="Daum C."/>
            <person name="Ng V."/>
            <person name="Clum A."/>
            <person name="Ohm R."/>
            <person name="Martin F."/>
            <person name="Silar P."/>
            <person name="Natvig D."/>
            <person name="Lalanne C."/>
            <person name="Gautier V."/>
            <person name="Ament-Velasquez S.L."/>
            <person name="Kruys A."/>
            <person name="Hutchinson M.I."/>
            <person name="Powell A.J."/>
            <person name="Barry K."/>
            <person name="Miller A.N."/>
            <person name="Grigoriev I.V."/>
            <person name="Debuchy R."/>
            <person name="Gladieux P."/>
            <person name="Thoren M.H."/>
            <person name="Johannesson H."/>
        </authorList>
    </citation>
    <scope>NUCLEOTIDE SEQUENCE</scope>
    <source>
        <strain evidence="3">CBS 990.96</strain>
    </source>
</reference>
<dbReference type="InterPro" id="IPR036388">
    <property type="entry name" value="WH-like_DNA-bd_sf"/>
</dbReference>
<dbReference type="Gene3D" id="1.10.10.10">
    <property type="entry name" value="Winged helix-like DNA-binding domain superfamily/Winged helix DNA-binding domain"/>
    <property type="match status" value="1"/>
</dbReference>
<dbReference type="SUPFAM" id="SSF55729">
    <property type="entry name" value="Acyl-CoA N-acyltransferases (Nat)"/>
    <property type="match status" value="1"/>
</dbReference>
<gene>
    <name evidence="3" type="ORF">QBC38DRAFT_470963</name>
</gene>
<dbReference type="EMBL" id="MU865303">
    <property type="protein sequence ID" value="KAK4229990.1"/>
    <property type="molecule type" value="Genomic_DNA"/>
</dbReference>
<reference evidence="3" key="1">
    <citation type="journal article" date="2023" name="Mol. Phylogenet. Evol.">
        <title>Genome-scale phylogeny and comparative genomics of the fungal order Sordariales.</title>
        <authorList>
            <person name="Hensen N."/>
            <person name="Bonometti L."/>
            <person name="Westerberg I."/>
            <person name="Brannstrom I.O."/>
            <person name="Guillou S."/>
            <person name="Cros-Aarteil S."/>
            <person name="Calhoun S."/>
            <person name="Haridas S."/>
            <person name="Kuo A."/>
            <person name="Mondo S."/>
            <person name="Pangilinan J."/>
            <person name="Riley R."/>
            <person name="LaButti K."/>
            <person name="Andreopoulos B."/>
            <person name="Lipzen A."/>
            <person name="Chen C."/>
            <person name="Yan M."/>
            <person name="Daum C."/>
            <person name="Ng V."/>
            <person name="Clum A."/>
            <person name="Steindorff A."/>
            <person name="Ohm R.A."/>
            <person name="Martin F."/>
            <person name="Silar P."/>
            <person name="Natvig D.O."/>
            <person name="Lalanne C."/>
            <person name="Gautier V."/>
            <person name="Ament-Velasquez S.L."/>
            <person name="Kruys A."/>
            <person name="Hutchinson M.I."/>
            <person name="Powell A.J."/>
            <person name="Barry K."/>
            <person name="Miller A.N."/>
            <person name="Grigoriev I.V."/>
            <person name="Debuchy R."/>
            <person name="Gladieux P."/>
            <person name="Hiltunen Thoren M."/>
            <person name="Johannesson H."/>
        </authorList>
    </citation>
    <scope>NUCLEOTIDE SEQUENCE</scope>
    <source>
        <strain evidence="3">CBS 990.96</strain>
    </source>
</reference>
<dbReference type="GO" id="GO:0008080">
    <property type="term" value="F:N-acetyltransferase activity"/>
    <property type="evidence" value="ECO:0007669"/>
    <property type="project" value="InterPro"/>
</dbReference>
<accession>A0AAN7BUX9</accession>
<evidence type="ECO:0000313" key="3">
    <source>
        <dbReference type="EMBL" id="KAK4229990.1"/>
    </source>
</evidence>
<dbReference type="InterPro" id="IPR036390">
    <property type="entry name" value="WH_DNA-bd_sf"/>
</dbReference>
<feature type="domain" description="N-acetyltransferase" evidence="2">
    <location>
        <begin position="179"/>
        <end position="334"/>
    </location>
</feature>
<dbReference type="PANTHER" id="PTHR13947">
    <property type="entry name" value="GNAT FAMILY N-ACETYLTRANSFERASE"/>
    <property type="match status" value="1"/>
</dbReference>
<dbReference type="PROSITE" id="PS51186">
    <property type="entry name" value="GNAT"/>
    <property type="match status" value="1"/>
</dbReference>
<evidence type="ECO:0000313" key="4">
    <source>
        <dbReference type="Proteomes" id="UP001301958"/>
    </source>
</evidence>
<keyword evidence="4" id="KW-1185">Reference proteome</keyword>
<dbReference type="PANTHER" id="PTHR13947:SF37">
    <property type="entry name" value="LD18367P"/>
    <property type="match status" value="1"/>
</dbReference>
<dbReference type="SUPFAM" id="SSF46785">
    <property type="entry name" value="Winged helix' DNA-binding domain"/>
    <property type="match status" value="1"/>
</dbReference>
<organism evidence="3 4">
    <name type="scientific">Podospora fimiseda</name>
    <dbReference type="NCBI Taxonomy" id="252190"/>
    <lineage>
        <taxon>Eukaryota</taxon>
        <taxon>Fungi</taxon>
        <taxon>Dikarya</taxon>
        <taxon>Ascomycota</taxon>
        <taxon>Pezizomycotina</taxon>
        <taxon>Sordariomycetes</taxon>
        <taxon>Sordariomycetidae</taxon>
        <taxon>Sordariales</taxon>
        <taxon>Podosporaceae</taxon>
        <taxon>Podospora</taxon>
    </lineage>
</organism>
<dbReference type="Proteomes" id="UP001301958">
    <property type="component" value="Unassembled WGS sequence"/>
</dbReference>
<dbReference type="InterPro" id="IPR000182">
    <property type="entry name" value="GNAT_dom"/>
</dbReference>
<dbReference type="InterPro" id="IPR016181">
    <property type="entry name" value="Acyl_CoA_acyltransferase"/>
</dbReference>
<keyword evidence="1" id="KW-0808">Transferase</keyword>
<comment type="caution">
    <text evidence="3">The sequence shown here is derived from an EMBL/GenBank/DDBJ whole genome shotgun (WGS) entry which is preliminary data.</text>
</comment>
<dbReference type="Pfam" id="PF00583">
    <property type="entry name" value="Acetyltransf_1"/>
    <property type="match status" value="1"/>
</dbReference>
<sequence>METPSPETLDLINPLRDASRKLIREWGFLRATLAGANLSPAAVHALIEMGDYGRRDFSDLCCELKVTRDQLITILSELLSAGHIKLDEANPTKEIYSLTPSGLTTLTAITAYAQNQVLSALAEAPPGAGPNITSAFRIYATALERARVSSTCVPTPATTLPPPPPSSTIKIVPGYRHGILARTLEMHIDYYGPLYNWGAPFEAGLASSLTKLISRLDQPMNQAWSAVDTTNNKIVGTVFIDGESCGIEGVAKLRALIVDPSTRGQGAGRKLFDSAMDFVHTKGFKECRLNTSRALEVARGMYEAAGFELVNEFWPEGFTKGVKEMEYVWRRPESCS</sequence>
<evidence type="ECO:0000259" key="2">
    <source>
        <dbReference type="PROSITE" id="PS51186"/>
    </source>
</evidence>
<proteinExistence type="predicted"/>
<dbReference type="AlphaFoldDB" id="A0AAN7BUX9"/>
<protein>
    <submittedName>
        <fullName evidence="3">Acyl-CoA N-acyltransferase</fullName>
    </submittedName>
</protein>
<dbReference type="Gene3D" id="3.40.630.30">
    <property type="match status" value="1"/>
</dbReference>
<dbReference type="CDD" id="cd04301">
    <property type="entry name" value="NAT_SF"/>
    <property type="match status" value="1"/>
</dbReference>